<feature type="modified residue" description="4-aspartylphosphate" evidence="4">
    <location>
        <position position="64"/>
    </location>
</feature>
<feature type="domain" description="Response regulatory" evidence="5">
    <location>
        <begin position="14"/>
        <end position="126"/>
    </location>
</feature>
<name>A0A366FPC2_9HYPH</name>
<dbReference type="PANTHER" id="PTHR44591">
    <property type="entry name" value="STRESS RESPONSE REGULATOR PROTEIN 1"/>
    <property type="match status" value="1"/>
</dbReference>
<keyword evidence="2" id="KW-0805">Transcription regulation</keyword>
<evidence type="ECO:0000256" key="2">
    <source>
        <dbReference type="ARBA" id="ARBA00023015"/>
    </source>
</evidence>
<reference evidence="6 7" key="1">
    <citation type="submission" date="2018-06" db="EMBL/GenBank/DDBJ databases">
        <title>Genomic Encyclopedia of Type Strains, Phase IV (KMG-IV): sequencing the most valuable type-strain genomes for metagenomic binning, comparative biology and taxonomic classification.</title>
        <authorList>
            <person name="Goeker M."/>
        </authorList>
    </citation>
    <scope>NUCLEOTIDE SEQUENCE [LARGE SCALE GENOMIC DNA]</scope>
    <source>
        <strain evidence="6 7">DSM 24875</strain>
    </source>
</reference>
<dbReference type="Pfam" id="PF00072">
    <property type="entry name" value="Response_reg"/>
    <property type="match status" value="1"/>
</dbReference>
<dbReference type="PANTHER" id="PTHR44591:SF3">
    <property type="entry name" value="RESPONSE REGULATORY DOMAIN-CONTAINING PROTEIN"/>
    <property type="match status" value="1"/>
</dbReference>
<dbReference type="InterPro" id="IPR050595">
    <property type="entry name" value="Bact_response_regulator"/>
</dbReference>
<proteinExistence type="predicted"/>
<dbReference type="InterPro" id="IPR011006">
    <property type="entry name" value="CheY-like_superfamily"/>
</dbReference>
<dbReference type="Proteomes" id="UP000253529">
    <property type="component" value="Unassembled WGS sequence"/>
</dbReference>
<dbReference type="SUPFAM" id="SSF52172">
    <property type="entry name" value="CheY-like"/>
    <property type="match status" value="1"/>
</dbReference>
<gene>
    <name evidence="6" type="ORF">DFR50_108122</name>
</gene>
<protein>
    <submittedName>
        <fullName evidence="6">Response regulator receiver domain-containing protein</fullName>
    </submittedName>
</protein>
<dbReference type="EMBL" id="QNRK01000008">
    <property type="protein sequence ID" value="RBP15565.1"/>
    <property type="molecule type" value="Genomic_DNA"/>
</dbReference>
<dbReference type="SMART" id="SM00448">
    <property type="entry name" value="REC"/>
    <property type="match status" value="1"/>
</dbReference>
<dbReference type="AlphaFoldDB" id="A0A366FPC2"/>
<dbReference type="RefSeq" id="WP_170153119.1">
    <property type="nucleotide sequence ID" value="NZ_QNRK01000008.1"/>
</dbReference>
<evidence type="ECO:0000256" key="1">
    <source>
        <dbReference type="ARBA" id="ARBA00022553"/>
    </source>
</evidence>
<dbReference type="PROSITE" id="PS50110">
    <property type="entry name" value="RESPONSE_REGULATORY"/>
    <property type="match status" value="1"/>
</dbReference>
<evidence type="ECO:0000313" key="7">
    <source>
        <dbReference type="Proteomes" id="UP000253529"/>
    </source>
</evidence>
<evidence type="ECO:0000256" key="4">
    <source>
        <dbReference type="PROSITE-ProRule" id="PRU00169"/>
    </source>
</evidence>
<keyword evidence="3" id="KW-0804">Transcription</keyword>
<dbReference type="GO" id="GO:0000160">
    <property type="term" value="P:phosphorelay signal transduction system"/>
    <property type="evidence" value="ECO:0007669"/>
    <property type="project" value="InterPro"/>
</dbReference>
<sequence length="137" mass="14862">MPDSDSEIHAPPQTILFVEDEPLVRMDMAEFLRECGYRVHEAANADEAREALQAKFAVDLVFTDINLPGEMNGLELAEWISNHRPGVKTVTTTGGPVGRDGPPGGRAFLAKPYTGRALLDCVKEALKSADDKPDRGG</sequence>
<evidence type="ECO:0000256" key="3">
    <source>
        <dbReference type="ARBA" id="ARBA00023163"/>
    </source>
</evidence>
<accession>A0A366FPC2</accession>
<keyword evidence="1 4" id="KW-0597">Phosphoprotein</keyword>
<dbReference type="Gene3D" id="3.40.50.2300">
    <property type="match status" value="1"/>
</dbReference>
<comment type="caution">
    <text evidence="6">The sequence shown here is derived from an EMBL/GenBank/DDBJ whole genome shotgun (WGS) entry which is preliminary data.</text>
</comment>
<keyword evidence="7" id="KW-1185">Reference proteome</keyword>
<evidence type="ECO:0000313" key="6">
    <source>
        <dbReference type="EMBL" id="RBP15565.1"/>
    </source>
</evidence>
<evidence type="ECO:0000259" key="5">
    <source>
        <dbReference type="PROSITE" id="PS50110"/>
    </source>
</evidence>
<organism evidence="6 7">
    <name type="scientific">Roseiarcus fermentans</name>
    <dbReference type="NCBI Taxonomy" id="1473586"/>
    <lineage>
        <taxon>Bacteria</taxon>
        <taxon>Pseudomonadati</taxon>
        <taxon>Pseudomonadota</taxon>
        <taxon>Alphaproteobacteria</taxon>
        <taxon>Hyphomicrobiales</taxon>
        <taxon>Roseiarcaceae</taxon>
        <taxon>Roseiarcus</taxon>
    </lineage>
</organism>
<dbReference type="InterPro" id="IPR001789">
    <property type="entry name" value="Sig_transdc_resp-reg_receiver"/>
</dbReference>